<evidence type="ECO:0000259" key="1">
    <source>
        <dbReference type="PROSITE" id="PS51833"/>
    </source>
</evidence>
<evidence type="ECO:0000313" key="3">
    <source>
        <dbReference type="Proteomes" id="UP000175691"/>
    </source>
</evidence>
<evidence type="ECO:0000313" key="2">
    <source>
        <dbReference type="EMBL" id="OFC71362.1"/>
    </source>
</evidence>
<dbReference type="SUPFAM" id="SSF109604">
    <property type="entry name" value="HD-domain/PDEase-like"/>
    <property type="match status" value="1"/>
</dbReference>
<feature type="domain" description="HDOD" evidence="1">
    <location>
        <begin position="11"/>
        <end position="204"/>
    </location>
</feature>
<accession>A0A1E7ZD36</accession>
<dbReference type="EMBL" id="MDHN01000015">
    <property type="protein sequence ID" value="OFC71362.1"/>
    <property type="molecule type" value="Genomic_DNA"/>
</dbReference>
<dbReference type="RefSeq" id="WP_070125055.1">
    <property type="nucleotide sequence ID" value="NZ_MDHN01000015.1"/>
</dbReference>
<sequence>MEKYVKFASQSFTFPTVCVKIREVLDDARSDMHDVGQLIAIDPSLTAKILRLANSALFRFPSQIDSITKAVNVIGGEALYNLVIAETANSAFSHFNSEHINLANHWQVSVYNGMLAKYLARHTGLRGDERFFALGILAHFGELVVAKKDPGRYLKYCADDSSLLPWEKQQTHFGFTFAACSGEIMERWQLPLPLYYPVKNVHISNKQAEDVDIGLLAASMRVTIRQNLHADYGEIELVTPEIANKLVVQGETLGNAIAFADQETFKVSALIL</sequence>
<dbReference type="Proteomes" id="UP000175691">
    <property type="component" value="Unassembled WGS sequence"/>
</dbReference>
<gene>
    <name evidence="2" type="ORF">BFC18_09425</name>
</gene>
<dbReference type="Gene3D" id="1.10.3210.10">
    <property type="entry name" value="Hypothetical protein af1432"/>
    <property type="match status" value="1"/>
</dbReference>
<dbReference type="Pfam" id="PF08668">
    <property type="entry name" value="HDOD"/>
    <property type="match status" value="1"/>
</dbReference>
<protein>
    <submittedName>
        <fullName evidence="2">HDOD domain-containing protein</fullName>
    </submittedName>
</protein>
<proteinExistence type="predicted"/>
<dbReference type="InterPro" id="IPR013976">
    <property type="entry name" value="HDOD"/>
</dbReference>
<dbReference type="STRING" id="1656094.BFC18_09425"/>
<dbReference type="AlphaFoldDB" id="A0A1E7ZD36"/>
<keyword evidence="3" id="KW-1185">Reference proteome</keyword>
<dbReference type="OrthoDB" id="9770715at2"/>
<reference evidence="2 3" key="1">
    <citation type="submission" date="2016-08" db="EMBL/GenBank/DDBJ databases">
        <authorList>
            <person name="Seilhamer J.J."/>
        </authorList>
    </citation>
    <scope>NUCLEOTIDE SEQUENCE [LARGE SCALE GENOMIC DNA]</scope>
    <source>
        <strain evidence="2 3">KCTC 42603</strain>
    </source>
</reference>
<comment type="caution">
    <text evidence="2">The sequence shown here is derived from an EMBL/GenBank/DDBJ whole genome shotgun (WGS) entry which is preliminary data.</text>
</comment>
<dbReference type="PROSITE" id="PS51833">
    <property type="entry name" value="HDOD"/>
    <property type="match status" value="1"/>
</dbReference>
<organism evidence="2 3">
    <name type="scientific">Alteromonas confluentis</name>
    <dbReference type="NCBI Taxonomy" id="1656094"/>
    <lineage>
        <taxon>Bacteria</taxon>
        <taxon>Pseudomonadati</taxon>
        <taxon>Pseudomonadota</taxon>
        <taxon>Gammaproteobacteria</taxon>
        <taxon>Alteromonadales</taxon>
        <taxon>Alteromonadaceae</taxon>
        <taxon>Alteromonas/Salinimonas group</taxon>
        <taxon>Alteromonas</taxon>
    </lineage>
</organism>
<name>A0A1E7ZD36_9ALTE</name>
<dbReference type="PANTHER" id="PTHR33525">
    <property type="match status" value="1"/>
</dbReference>
<dbReference type="InterPro" id="IPR052340">
    <property type="entry name" value="RNase_Y/CdgJ"/>
</dbReference>
<dbReference type="PANTHER" id="PTHR33525:SF3">
    <property type="entry name" value="RIBONUCLEASE Y"/>
    <property type="match status" value="1"/>
</dbReference>